<keyword evidence="1 8" id="KW-1003">Cell membrane</keyword>
<comment type="subunit">
    <text evidence="8">Homodimer.</text>
</comment>
<feature type="repeat" description="TPR" evidence="9">
    <location>
        <begin position="97"/>
        <end position="130"/>
    </location>
</feature>
<dbReference type="InterPro" id="IPR023605">
    <property type="entry name" value="Lipoprotein_NlpI"/>
</dbReference>
<sequence>MTKPLWLVLVTALLLGGCANHKDTQPLSMVLAQPLQVDYLSEAQFVRLGQLIDSGKFQDDKLSQLYYERGLVLSKMGLGAMARLDFSRAIHVTPDYAPAYNFLGLYYLQNQDLDNAYEAFDSVIELDPNYDYAYFSRALALYYGHKYQLSEKDIQRYQIQTPNDPYRVLWQYLISVKINPKAAHTALIKAYHRSQNSYEWGWQLVALFADELTPSQLLAKVQPTQDNKLKAEQLCEAYFYLGKQAQLTHQSELAQNDFKLSLANNVYDYVEHGLALLELKIYRQKLHMQEREL</sequence>
<dbReference type="PIRSF" id="PIRSF004654">
    <property type="entry name" value="NlpI"/>
    <property type="match status" value="1"/>
</dbReference>
<dbReference type="InterPro" id="IPR050498">
    <property type="entry name" value="Ycf3"/>
</dbReference>
<dbReference type="Proteomes" id="UP001629953">
    <property type="component" value="Unassembled WGS sequence"/>
</dbReference>
<dbReference type="Gene3D" id="1.25.40.10">
    <property type="entry name" value="Tetratricopeptide repeat domain"/>
    <property type="match status" value="1"/>
</dbReference>
<dbReference type="RefSeq" id="WP_408623459.1">
    <property type="nucleotide sequence ID" value="NZ_JBEQCT010000003.1"/>
</dbReference>
<dbReference type="Pfam" id="PF13181">
    <property type="entry name" value="TPR_8"/>
    <property type="match status" value="1"/>
</dbReference>
<evidence type="ECO:0000256" key="2">
    <source>
        <dbReference type="ARBA" id="ARBA00022729"/>
    </source>
</evidence>
<dbReference type="PROSITE" id="PS50293">
    <property type="entry name" value="TPR_REGION"/>
    <property type="match status" value="1"/>
</dbReference>
<name>A0ABW9G6N6_9GAMM</name>
<keyword evidence="5 8" id="KW-0472">Membrane</keyword>
<dbReference type="InterPro" id="IPR011990">
    <property type="entry name" value="TPR-like_helical_dom_sf"/>
</dbReference>
<protein>
    <recommendedName>
        <fullName evidence="8">Lipoprotein NlpI</fullName>
    </recommendedName>
</protein>
<evidence type="ECO:0000256" key="6">
    <source>
        <dbReference type="ARBA" id="ARBA00023139"/>
    </source>
</evidence>
<comment type="subcellular location">
    <subcellularLocation>
        <location evidence="8">Cell membrane</location>
    </subcellularLocation>
</comment>
<reference evidence="11 12" key="1">
    <citation type="journal article" date="2013" name="Int. J. Syst. Evol. Microbiol.">
        <title>Celerinatantimonas yamalensis sp. nov., a cold-adapted diazotrophic bacterium from a cold permafrost brine.</title>
        <authorList>
            <person name="Shcherbakova V."/>
            <person name="Chuvilskaya N."/>
            <person name="Rivkina E."/>
            <person name="Demidov N."/>
            <person name="Uchaeva V."/>
            <person name="Suetin S."/>
            <person name="Suzina N."/>
            <person name="Gilichinsky D."/>
        </authorList>
    </citation>
    <scope>NUCLEOTIDE SEQUENCE [LARGE SCALE GENOMIC DNA]</scope>
    <source>
        <strain evidence="11 12">C7</strain>
    </source>
</reference>
<dbReference type="PROSITE" id="PS51257">
    <property type="entry name" value="PROKAR_LIPOPROTEIN"/>
    <property type="match status" value="1"/>
</dbReference>
<keyword evidence="6" id="KW-0564">Palmitate</keyword>
<comment type="function">
    <text evidence="8">May be involved in cell division.</text>
</comment>
<keyword evidence="2 10" id="KW-0732">Signal</keyword>
<evidence type="ECO:0000256" key="1">
    <source>
        <dbReference type="ARBA" id="ARBA00022475"/>
    </source>
</evidence>
<feature type="chain" id="PRO_5046756585" description="Lipoprotein NlpI" evidence="10">
    <location>
        <begin position="22"/>
        <end position="293"/>
    </location>
</feature>
<dbReference type="InterPro" id="IPR019734">
    <property type="entry name" value="TPR_rpt"/>
</dbReference>
<evidence type="ECO:0000256" key="3">
    <source>
        <dbReference type="ARBA" id="ARBA00022737"/>
    </source>
</evidence>
<dbReference type="SUPFAM" id="SSF48452">
    <property type="entry name" value="TPR-like"/>
    <property type="match status" value="1"/>
</dbReference>
<dbReference type="PANTHER" id="PTHR44858:SF1">
    <property type="entry name" value="UDP-N-ACETYLGLUCOSAMINE--PEPTIDE N-ACETYLGLUCOSAMINYLTRANSFERASE SPINDLY-RELATED"/>
    <property type="match status" value="1"/>
</dbReference>
<proteinExistence type="predicted"/>
<evidence type="ECO:0000256" key="8">
    <source>
        <dbReference type="PIRNR" id="PIRNR004654"/>
    </source>
</evidence>
<dbReference type="SMART" id="SM00028">
    <property type="entry name" value="TPR"/>
    <property type="match status" value="4"/>
</dbReference>
<evidence type="ECO:0000256" key="4">
    <source>
        <dbReference type="ARBA" id="ARBA00022803"/>
    </source>
</evidence>
<keyword evidence="12" id="KW-1185">Reference proteome</keyword>
<keyword evidence="3" id="KW-0677">Repeat</keyword>
<evidence type="ECO:0000313" key="11">
    <source>
        <dbReference type="EMBL" id="MFM2485248.1"/>
    </source>
</evidence>
<evidence type="ECO:0000256" key="9">
    <source>
        <dbReference type="PROSITE-ProRule" id="PRU00339"/>
    </source>
</evidence>
<keyword evidence="4 9" id="KW-0802">TPR repeat</keyword>
<evidence type="ECO:0000256" key="5">
    <source>
        <dbReference type="ARBA" id="ARBA00023136"/>
    </source>
</evidence>
<dbReference type="PROSITE" id="PS50005">
    <property type="entry name" value="TPR"/>
    <property type="match status" value="1"/>
</dbReference>
<evidence type="ECO:0000256" key="10">
    <source>
        <dbReference type="SAM" id="SignalP"/>
    </source>
</evidence>
<accession>A0ABW9G6N6</accession>
<organism evidence="11 12">
    <name type="scientific">Celerinatantimonas yamalensis</name>
    <dbReference type="NCBI Taxonomy" id="559956"/>
    <lineage>
        <taxon>Bacteria</taxon>
        <taxon>Pseudomonadati</taxon>
        <taxon>Pseudomonadota</taxon>
        <taxon>Gammaproteobacteria</taxon>
        <taxon>Celerinatantimonadaceae</taxon>
        <taxon>Celerinatantimonas</taxon>
    </lineage>
</organism>
<evidence type="ECO:0000313" key="12">
    <source>
        <dbReference type="Proteomes" id="UP001629953"/>
    </source>
</evidence>
<feature type="signal peptide" evidence="10">
    <location>
        <begin position="1"/>
        <end position="21"/>
    </location>
</feature>
<gene>
    <name evidence="11" type="primary">nlpI</name>
    <name evidence="11" type="ORF">ABUE30_09265</name>
</gene>
<dbReference type="EMBL" id="JBEQCT010000003">
    <property type="protein sequence ID" value="MFM2485248.1"/>
    <property type="molecule type" value="Genomic_DNA"/>
</dbReference>
<keyword evidence="7 11" id="KW-0449">Lipoprotein</keyword>
<dbReference type="NCBIfam" id="NF008391">
    <property type="entry name" value="PRK11189.1"/>
    <property type="match status" value="1"/>
</dbReference>
<evidence type="ECO:0000256" key="7">
    <source>
        <dbReference type="ARBA" id="ARBA00023288"/>
    </source>
</evidence>
<dbReference type="PANTHER" id="PTHR44858">
    <property type="entry name" value="TETRATRICOPEPTIDE REPEAT PROTEIN 6"/>
    <property type="match status" value="1"/>
</dbReference>
<comment type="caution">
    <text evidence="11">The sequence shown here is derived from an EMBL/GenBank/DDBJ whole genome shotgun (WGS) entry which is preliminary data.</text>
</comment>